<organism evidence="5">
    <name type="scientific">Brassica napus</name>
    <name type="common">Rape</name>
    <dbReference type="NCBI Taxonomy" id="3708"/>
    <lineage>
        <taxon>Eukaryota</taxon>
        <taxon>Viridiplantae</taxon>
        <taxon>Streptophyta</taxon>
        <taxon>Embryophyta</taxon>
        <taxon>Tracheophyta</taxon>
        <taxon>Spermatophyta</taxon>
        <taxon>Magnoliopsida</taxon>
        <taxon>eudicotyledons</taxon>
        <taxon>Gunneridae</taxon>
        <taxon>Pentapetalae</taxon>
        <taxon>rosids</taxon>
        <taxon>malvids</taxon>
        <taxon>Brassicales</taxon>
        <taxon>Brassicaceae</taxon>
        <taxon>Brassiceae</taxon>
        <taxon>Brassica</taxon>
    </lineage>
</organism>
<dbReference type="Proteomes" id="UP001295469">
    <property type="component" value="Chromosome A02"/>
</dbReference>
<evidence type="ECO:0000313" key="5">
    <source>
        <dbReference type="EMBL" id="CAF2136939.1"/>
    </source>
</evidence>
<proteinExistence type="predicted"/>
<feature type="non-terminal residue" evidence="5">
    <location>
        <position position="429"/>
    </location>
</feature>
<evidence type="ECO:0000259" key="4">
    <source>
        <dbReference type="Pfam" id="PF16135"/>
    </source>
</evidence>
<dbReference type="InterPro" id="IPR032308">
    <property type="entry name" value="TDBD"/>
</dbReference>
<evidence type="ECO:0000256" key="1">
    <source>
        <dbReference type="ARBA" id="ARBA00004123"/>
    </source>
</evidence>
<feature type="region of interest" description="Disordered" evidence="3">
    <location>
        <begin position="232"/>
        <end position="269"/>
    </location>
</feature>
<dbReference type="Pfam" id="PF16135">
    <property type="entry name" value="TDBD"/>
    <property type="match status" value="1"/>
</dbReference>
<feature type="compositionally biased region" description="Polar residues" evidence="3">
    <location>
        <begin position="43"/>
        <end position="53"/>
    </location>
</feature>
<feature type="region of interest" description="Disordered" evidence="3">
    <location>
        <begin position="19"/>
        <end position="53"/>
    </location>
</feature>
<protein>
    <submittedName>
        <fullName evidence="5">(rape) hypothetical protein</fullName>
    </submittedName>
</protein>
<evidence type="ECO:0000256" key="3">
    <source>
        <dbReference type="SAM" id="MobiDB-lite"/>
    </source>
</evidence>
<evidence type="ECO:0000256" key="2">
    <source>
        <dbReference type="ARBA" id="ARBA00023242"/>
    </source>
</evidence>
<sequence>QSYESKGFWVLKNNENANEEEDSVYVHHHPPRDDAKRPYPWFNDSSSRSETFPNKKQAVAQVQGLPLWETSSVFQSVSNQFMDRLLGTEMPRPLLFGDRDSRTEPKSYMEDRSVELSISNGVEVAGSCFGGGDGGSRKLQVSRVKETMSATAHGGLIDGRKMESSSIRACGGRENESSSSSSFVNFAMEGGHPYGNDEDAHGITFGEELNGVGSGNYQSYVQDPDMVYGQDTAQNSSEVVSEQPQVGSKQSLESLPKSKTSKKEASTSFPSNVRSLISTGMLDGVPVKYVALSREELRGVIKGSGYLCGCQACDYTKVLNAYAFERHAGCKTKHPNNHIYFENGKTIYQIVQELRNTPETMLFDVVQTVFGSPINQKAFRIWKGPTKSSSSSLICVVFQLSELFCFGSESFQAATRELQRIYGKEERCF</sequence>
<keyword evidence="2" id="KW-0539">Nucleus</keyword>
<gene>
    <name evidence="5" type="ORF">DARMORV10_A02P06810.1</name>
</gene>
<dbReference type="EMBL" id="HG994356">
    <property type="protein sequence ID" value="CAF2136939.1"/>
    <property type="molecule type" value="Genomic_DNA"/>
</dbReference>
<feature type="compositionally biased region" description="Polar residues" evidence="3">
    <location>
        <begin position="232"/>
        <end position="253"/>
    </location>
</feature>
<dbReference type="GO" id="GO:0005634">
    <property type="term" value="C:nucleus"/>
    <property type="evidence" value="ECO:0007669"/>
    <property type="project" value="UniProtKB-SubCell"/>
</dbReference>
<accession>A0A816WPT8</accession>
<name>A0A816WPT8_BRANA</name>
<dbReference type="PANTHER" id="PTHR47025:SF10">
    <property type="entry name" value="DNA-BINDING PROTEIN"/>
    <property type="match status" value="1"/>
</dbReference>
<comment type="subcellular location">
    <subcellularLocation>
        <location evidence="1">Nucleus</location>
    </subcellularLocation>
</comment>
<reference evidence="5" key="1">
    <citation type="submission" date="2021-01" db="EMBL/GenBank/DDBJ databases">
        <authorList>
            <consortium name="Genoscope - CEA"/>
            <person name="William W."/>
        </authorList>
    </citation>
    <scope>NUCLEOTIDE SEQUENCE</scope>
</reference>
<dbReference type="PANTHER" id="PTHR47025">
    <property type="entry name" value="AUTOIMMUNE REGULATOR"/>
    <property type="match status" value="1"/>
</dbReference>
<dbReference type="AlphaFoldDB" id="A0A816WPT8"/>
<feature type="domain" description="Tify" evidence="4">
    <location>
        <begin position="299"/>
        <end position="354"/>
    </location>
</feature>